<name>A0A1C3ZIW7_9BACT</name>
<dbReference type="STRING" id="1335309.GA0116948_101421"/>
<sequence>MTRTNWILLAGSLLILIFVLIRKSRHAAERQRRHRVSAIAYQWPDNAANYGYYIKIDNDTVVNQRYIPAINARIPFSSQSDAQKTGDWIARHLVQTPHQLPAISIKDLDSLGIQHP</sequence>
<feature type="transmembrane region" description="Helical" evidence="1">
    <location>
        <begin position="6"/>
        <end position="23"/>
    </location>
</feature>
<dbReference type="Pfam" id="PF16250">
    <property type="entry name" value="DUF4907"/>
    <property type="match status" value="1"/>
</dbReference>
<evidence type="ECO:0000313" key="2">
    <source>
        <dbReference type="EMBL" id="SCB82359.1"/>
    </source>
</evidence>
<reference evidence="2 3" key="1">
    <citation type="submission" date="2016-08" db="EMBL/GenBank/DDBJ databases">
        <authorList>
            <person name="Seilhamer J.J."/>
        </authorList>
    </citation>
    <scope>NUCLEOTIDE SEQUENCE [LARGE SCALE GENOMIC DNA]</scope>
    <source>
        <strain evidence="2 3">A37T2</strain>
    </source>
</reference>
<dbReference type="EMBL" id="FMAR01000001">
    <property type="protein sequence ID" value="SCB82359.1"/>
    <property type="molecule type" value="Genomic_DNA"/>
</dbReference>
<dbReference type="InterPro" id="IPR032593">
    <property type="entry name" value="DUF4907"/>
</dbReference>
<evidence type="ECO:0008006" key="4">
    <source>
        <dbReference type="Google" id="ProtNLM"/>
    </source>
</evidence>
<proteinExistence type="predicted"/>
<dbReference type="Proteomes" id="UP000242818">
    <property type="component" value="Unassembled WGS sequence"/>
</dbReference>
<protein>
    <recommendedName>
        <fullName evidence="4">DUF4907 domain-containing protein</fullName>
    </recommendedName>
</protein>
<keyword evidence="3" id="KW-1185">Reference proteome</keyword>
<evidence type="ECO:0000313" key="3">
    <source>
        <dbReference type="Proteomes" id="UP000242818"/>
    </source>
</evidence>
<dbReference type="OrthoDB" id="674043at2"/>
<accession>A0A1C3ZIW7</accession>
<evidence type="ECO:0000256" key="1">
    <source>
        <dbReference type="SAM" id="Phobius"/>
    </source>
</evidence>
<keyword evidence="1" id="KW-1133">Transmembrane helix</keyword>
<keyword evidence="1" id="KW-0472">Membrane</keyword>
<gene>
    <name evidence="2" type="ORF">GA0116948_101421</name>
</gene>
<dbReference type="AlphaFoldDB" id="A0A1C3ZIW7"/>
<organism evidence="2 3">
    <name type="scientific">Chitinophaga costaii</name>
    <dbReference type="NCBI Taxonomy" id="1335309"/>
    <lineage>
        <taxon>Bacteria</taxon>
        <taxon>Pseudomonadati</taxon>
        <taxon>Bacteroidota</taxon>
        <taxon>Chitinophagia</taxon>
        <taxon>Chitinophagales</taxon>
        <taxon>Chitinophagaceae</taxon>
        <taxon>Chitinophaga</taxon>
    </lineage>
</organism>
<keyword evidence="1" id="KW-0812">Transmembrane</keyword>
<dbReference type="RefSeq" id="WP_089708510.1">
    <property type="nucleotide sequence ID" value="NZ_FMAR01000001.1"/>
</dbReference>